<feature type="transmembrane region" description="Helical" evidence="1">
    <location>
        <begin position="86"/>
        <end position="104"/>
    </location>
</feature>
<evidence type="ECO:0000256" key="1">
    <source>
        <dbReference type="SAM" id="Phobius"/>
    </source>
</evidence>
<keyword evidence="1" id="KW-1133">Transmembrane helix</keyword>
<name>A0A075HU54_9EURY</name>
<sequence length="204" mass="22426">MTDSSESTDAIVATVETLETSKEILLGRNLDRILGYVKLKMDVALAANAELSSTRTQIVQMGTFLLVAFVVGTGGVQSLIGWNLTALAVAGGSAVVVALVVLGVTRTSARYTDIVMDEFHALETLYALIVWEKVDNIEDLTDEIRMIEQSTRAKIDAENKKHRLLTGTILHSMIHYERHSPYSDDIGDSRHHLHLTDADGHRPN</sequence>
<organism evidence="2">
    <name type="scientific">uncultured marine group II/III euryarchaeote KM3_85_D06</name>
    <dbReference type="NCBI Taxonomy" id="1456528"/>
    <lineage>
        <taxon>Archaea</taxon>
        <taxon>Methanobacteriati</taxon>
        <taxon>Methanobacteriota</taxon>
        <taxon>environmental samples</taxon>
    </lineage>
</organism>
<keyword evidence="1" id="KW-0472">Membrane</keyword>
<dbReference type="AlphaFoldDB" id="A0A075HU54"/>
<keyword evidence="1" id="KW-0812">Transmembrane</keyword>
<reference evidence="2" key="1">
    <citation type="journal article" date="2014" name="Genome Biol. Evol.">
        <title>Pangenome evidence for extensive interdomain horizontal transfer affecting lineage core and shell genes in uncultured planktonic thaumarchaeota and euryarchaeota.</title>
        <authorList>
            <person name="Deschamps P."/>
            <person name="Zivanovic Y."/>
            <person name="Moreira D."/>
            <person name="Rodriguez-Valera F."/>
            <person name="Lopez-Garcia P."/>
        </authorList>
    </citation>
    <scope>NUCLEOTIDE SEQUENCE</scope>
</reference>
<evidence type="ECO:0008006" key="3">
    <source>
        <dbReference type="Google" id="ProtNLM"/>
    </source>
</evidence>
<accession>A0A075HU54</accession>
<protein>
    <recommendedName>
        <fullName evidence="3">SMODS and SLOG-associating 2TM effector domain-containing protein</fullName>
    </recommendedName>
</protein>
<dbReference type="EMBL" id="KF901129">
    <property type="protein sequence ID" value="AIF19105.1"/>
    <property type="molecule type" value="Genomic_DNA"/>
</dbReference>
<feature type="transmembrane region" description="Helical" evidence="1">
    <location>
        <begin position="58"/>
        <end position="80"/>
    </location>
</feature>
<evidence type="ECO:0000313" key="2">
    <source>
        <dbReference type="EMBL" id="AIF19105.1"/>
    </source>
</evidence>
<proteinExistence type="predicted"/>